<organism evidence="1 2">
    <name type="scientific">Cardiocondyla obscurior</name>
    <dbReference type="NCBI Taxonomy" id="286306"/>
    <lineage>
        <taxon>Eukaryota</taxon>
        <taxon>Metazoa</taxon>
        <taxon>Ecdysozoa</taxon>
        <taxon>Arthropoda</taxon>
        <taxon>Hexapoda</taxon>
        <taxon>Insecta</taxon>
        <taxon>Pterygota</taxon>
        <taxon>Neoptera</taxon>
        <taxon>Endopterygota</taxon>
        <taxon>Hymenoptera</taxon>
        <taxon>Apocrita</taxon>
        <taxon>Aculeata</taxon>
        <taxon>Formicoidea</taxon>
        <taxon>Formicidae</taxon>
        <taxon>Myrmicinae</taxon>
        <taxon>Cardiocondyla</taxon>
    </lineage>
</organism>
<name>A0AAW2FIA2_9HYME</name>
<dbReference type="AlphaFoldDB" id="A0AAW2FIA2"/>
<sequence length="56" mass="6146">MHLLSLTMQRAWPGWQTVDPTVTATTTTTTTTTTATMVPARPRAEFTQPIVKPGMD</sequence>
<keyword evidence="2" id="KW-1185">Reference proteome</keyword>
<proteinExistence type="predicted"/>
<gene>
    <name evidence="1" type="ORF">PUN28_010644</name>
</gene>
<evidence type="ECO:0000313" key="2">
    <source>
        <dbReference type="Proteomes" id="UP001430953"/>
    </source>
</evidence>
<accession>A0AAW2FIA2</accession>
<reference evidence="1 2" key="1">
    <citation type="submission" date="2023-03" db="EMBL/GenBank/DDBJ databases">
        <title>High recombination rates correlate with genetic variation in Cardiocondyla obscurior ants.</title>
        <authorList>
            <person name="Errbii M."/>
        </authorList>
    </citation>
    <scope>NUCLEOTIDE SEQUENCE [LARGE SCALE GENOMIC DNA]</scope>
    <source>
        <strain evidence="1">Alpha-2009</strain>
        <tissue evidence="1">Whole body</tissue>
    </source>
</reference>
<comment type="caution">
    <text evidence="1">The sequence shown here is derived from an EMBL/GenBank/DDBJ whole genome shotgun (WGS) entry which is preliminary data.</text>
</comment>
<protein>
    <submittedName>
        <fullName evidence="1">Uncharacterized protein</fullName>
    </submittedName>
</protein>
<evidence type="ECO:0000313" key="1">
    <source>
        <dbReference type="EMBL" id="KAL0115172.1"/>
    </source>
</evidence>
<dbReference type="Proteomes" id="UP001430953">
    <property type="component" value="Unassembled WGS sequence"/>
</dbReference>
<dbReference type="EMBL" id="JADYXP020000010">
    <property type="protein sequence ID" value="KAL0115172.1"/>
    <property type="molecule type" value="Genomic_DNA"/>
</dbReference>